<dbReference type="Proteomes" id="UP000790709">
    <property type="component" value="Unassembled WGS sequence"/>
</dbReference>
<keyword evidence="2" id="KW-1185">Reference proteome</keyword>
<reference evidence="1" key="1">
    <citation type="journal article" date="2021" name="New Phytol.">
        <title>Evolutionary innovations through gain and loss of genes in the ectomycorrhizal Boletales.</title>
        <authorList>
            <person name="Wu G."/>
            <person name="Miyauchi S."/>
            <person name="Morin E."/>
            <person name="Kuo A."/>
            <person name="Drula E."/>
            <person name="Varga T."/>
            <person name="Kohler A."/>
            <person name="Feng B."/>
            <person name="Cao Y."/>
            <person name="Lipzen A."/>
            <person name="Daum C."/>
            <person name="Hundley H."/>
            <person name="Pangilinan J."/>
            <person name="Johnson J."/>
            <person name="Barry K."/>
            <person name="LaButti K."/>
            <person name="Ng V."/>
            <person name="Ahrendt S."/>
            <person name="Min B."/>
            <person name="Choi I.G."/>
            <person name="Park H."/>
            <person name="Plett J.M."/>
            <person name="Magnuson J."/>
            <person name="Spatafora J.W."/>
            <person name="Nagy L.G."/>
            <person name="Henrissat B."/>
            <person name="Grigoriev I.V."/>
            <person name="Yang Z.L."/>
            <person name="Xu J."/>
            <person name="Martin F.M."/>
        </authorList>
    </citation>
    <scope>NUCLEOTIDE SEQUENCE</scope>
    <source>
        <strain evidence="1">KUC20120723A-06</strain>
    </source>
</reference>
<proteinExistence type="predicted"/>
<evidence type="ECO:0000313" key="1">
    <source>
        <dbReference type="EMBL" id="KAH7917902.1"/>
    </source>
</evidence>
<dbReference type="EMBL" id="MU266903">
    <property type="protein sequence ID" value="KAH7917902.1"/>
    <property type="molecule type" value="Genomic_DNA"/>
</dbReference>
<sequence>MDTGENQKEGADCEHKRQQTRLAGRLACRLPFWCAHPAFEVNRWLSRPVGYTSPSPDLGRTSVSWGVAHFGYVSRTSFFIAVSHTSHLLGVSCVSFVLGQSFSSLRPPISFIPTSASPQAGRPIGPATPTSPQRVSVPSPMYYALFLDMAIDANTIPMVKKPQVVRTRVSRSNFL</sequence>
<comment type="caution">
    <text evidence="1">The sequence shown here is derived from an EMBL/GenBank/DDBJ whole genome shotgun (WGS) entry which is preliminary data.</text>
</comment>
<evidence type="ECO:0000313" key="2">
    <source>
        <dbReference type="Proteomes" id="UP000790709"/>
    </source>
</evidence>
<organism evidence="1 2">
    <name type="scientific">Leucogyrophana mollusca</name>
    <dbReference type="NCBI Taxonomy" id="85980"/>
    <lineage>
        <taxon>Eukaryota</taxon>
        <taxon>Fungi</taxon>
        <taxon>Dikarya</taxon>
        <taxon>Basidiomycota</taxon>
        <taxon>Agaricomycotina</taxon>
        <taxon>Agaricomycetes</taxon>
        <taxon>Agaricomycetidae</taxon>
        <taxon>Boletales</taxon>
        <taxon>Boletales incertae sedis</taxon>
        <taxon>Leucogyrophana</taxon>
    </lineage>
</organism>
<gene>
    <name evidence="1" type="ORF">BV22DRAFT_924437</name>
</gene>
<name>A0ACB8AX01_9AGAM</name>
<protein>
    <submittedName>
        <fullName evidence="1">Uncharacterized protein</fullName>
    </submittedName>
</protein>
<accession>A0ACB8AX01</accession>